<accession>A0ACC1HU19</accession>
<proteinExistence type="predicted"/>
<organism evidence="1 2">
    <name type="scientific">Spiromyces aspiralis</name>
    <dbReference type="NCBI Taxonomy" id="68401"/>
    <lineage>
        <taxon>Eukaryota</taxon>
        <taxon>Fungi</taxon>
        <taxon>Fungi incertae sedis</taxon>
        <taxon>Zoopagomycota</taxon>
        <taxon>Kickxellomycotina</taxon>
        <taxon>Kickxellomycetes</taxon>
        <taxon>Kickxellales</taxon>
        <taxon>Kickxellaceae</taxon>
        <taxon>Spiromyces</taxon>
    </lineage>
</organism>
<dbReference type="Proteomes" id="UP001145114">
    <property type="component" value="Unassembled WGS sequence"/>
</dbReference>
<evidence type="ECO:0000313" key="1">
    <source>
        <dbReference type="EMBL" id="KAJ1679757.1"/>
    </source>
</evidence>
<sequence>MENRPVENSNALGGDPKARAMIQHFPLPAARDQSVAGAPASSSSPSSLAPLAPKANSQPPQRSSGDATSPGLTPIAPRAPTDMAQSSNGGSCTPLSSARNARSPKPPVGSPEWHQIRRENHKEVERRRREIINEGINELAQLIPGAEKNKGKILQQAVTYVRQLKDTEASNIEKWTIEKMLTEQAINHLSSEVDMKKREIEELKAKNERLMQENRMLKERLTSAAATTTLVEPDLPVLNTDVPGPLSIARLKDLDKLQDARAAIFAADYSKSIGNYIADADGNMLLDLYAQISSIPLGYNHPAIFKASQSPEMLTALANRPSLGVMPPASWADTLQRSFMSVAPKGLDQIFTAMCGSCANETAYKAAIMYFCHKRRGGSSDFSDLEVETCMRNQPPGSPDVAIMSFAGAFHGRMFGSLSTTRSKPIHKLDIPAYNWPCAPFPQLRYPLEKYEAENQEEEARCLEQTEALIRKWKDKLAAVVIEPVQSEGGDRHASNHFFRELRRITKDYDVLMIVDEVQTGVGASGKFWAHEMWDLDTPPDIVTFSKKMQAAGFYHSAKLRAAHPMRNFNTWLGDPVRAIHAQTIIETIHNENLLDRVNETGRYLLGHLRPLSVRYHRLIGNVRGIGTFAAIDCPTTELRNELVSLLRNEGINMGGSGERTIRFRPMLTLEKKHVNVFLTRFESVLNKLYKKYWP</sequence>
<protein>
    <submittedName>
        <fullName evidence="1">Uncharacterized protein</fullName>
    </submittedName>
</protein>
<reference evidence="1" key="1">
    <citation type="submission" date="2022-06" db="EMBL/GenBank/DDBJ databases">
        <title>Phylogenomic reconstructions and comparative analyses of Kickxellomycotina fungi.</title>
        <authorList>
            <person name="Reynolds N.K."/>
            <person name="Stajich J.E."/>
            <person name="Barry K."/>
            <person name="Grigoriev I.V."/>
            <person name="Crous P."/>
            <person name="Smith M.E."/>
        </authorList>
    </citation>
    <scope>NUCLEOTIDE SEQUENCE</scope>
    <source>
        <strain evidence="1">RSA 2271</strain>
    </source>
</reference>
<gene>
    <name evidence="1" type="ORF">EV182_001389</name>
</gene>
<name>A0ACC1HU19_9FUNG</name>
<keyword evidence="2" id="KW-1185">Reference proteome</keyword>
<dbReference type="EMBL" id="JAMZIH010000195">
    <property type="protein sequence ID" value="KAJ1679757.1"/>
    <property type="molecule type" value="Genomic_DNA"/>
</dbReference>
<comment type="caution">
    <text evidence="1">The sequence shown here is derived from an EMBL/GenBank/DDBJ whole genome shotgun (WGS) entry which is preliminary data.</text>
</comment>
<evidence type="ECO:0000313" key="2">
    <source>
        <dbReference type="Proteomes" id="UP001145114"/>
    </source>
</evidence>